<evidence type="ECO:0000313" key="2">
    <source>
        <dbReference type="EMBL" id="KAH7125282.1"/>
    </source>
</evidence>
<evidence type="ECO:0000256" key="1">
    <source>
        <dbReference type="SAM" id="MobiDB-lite"/>
    </source>
</evidence>
<dbReference type="Proteomes" id="UP000700596">
    <property type="component" value="Unassembled WGS sequence"/>
</dbReference>
<organism evidence="2 3">
    <name type="scientific">Dendryphion nanum</name>
    <dbReference type="NCBI Taxonomy" id="256645"/>
    <lineage>
        <taxon>Eukaryota</taxon>
        <taxon>Fungi</taxon>
        <taxon>Dikarya</taxon>
        <taxon>Ascomycota</taxon>
        <taxon>Pezizomycotina</taxon>
        <taxon>Dothideomycetes</taxon>
        <taxon>Pleosporomycetidae</taxon>
        <taxon>Pleosporales</taxon>
        <taxon>Torulaceae</taxon>
        <taxon>Dendryphion</taxon>
    </lineage>
</organism>
<reference evidence="2" key="1">
    <citation type="journal article" date="2021" name="Nat. Commun.">
        <title>Genetic determinants of endophytism in the Arabidopsis root mycobiome.</title>
        <authorList>
            <person name="Mesny F."/>
            <person name="Miyauchi S."/>
            <person name="Thiergart T."/>
            <person name="Pickel B."/>
            <person name="Atanasova L."/>
            <person name="Karlsson M."/>
            <person name="Huettel B."/>
            <person name="Barry K.W."/>
            <person name="Haridas S."/>
            <person name="Chen C."/>
            <person name="Bauer D."/>
            <person name="Andreopoulos W."/>
            <person name="Pangilinan J."/>
            <person name="LaButti K."/>
            <person name="Riley R."/>
            <person name="Lipzen A."/>
            <person name="Clum A."/>
            <person name="Drula E."/>
            <person name="Henrissat B."/>
            <person name="Kohler A."/>
            <person name="Grigoriev I.V."/>
            <person name="Martin F.M."/>
            <person name="Hacquard S."/>
        </authorList>
    </citation>
    <scope>NUCLEOTIDE SEQUENCE</scope>
    <source>
        <strain evidence="2">MPI-CAGE-CH-0243</strain>
    </source>
</reference>
<accession>A0A9P9ILX1</accession>
<sequence length="169" mass="18465">MPFPRRLVPPHLGQSSRCSLLAVQLGMQVCTMLYNIAGPSRGGAVINWLHVDPGRPLDEMTACWFARGDAAFGQVAVTKLWQANSDLAKAKKLIARWLLLAVLLGSVGRGRAEEQEQSGAGTKKQNRQRENLGKCGWTCFAGRECQRMGEDGRGRGKGGERGEREGDDE</sequence>
<name>A0A9P9ILX1_9PLEO</name>
<proteinExistence type="predicted"/>
<feature type="region of interest" description="Disordered" evidence="1">
    <location>
        <begin position="147"/>
        <end position="169"/>
    </location>
</feature>
<keyword evidence="3" id="KW-1185">Reference proteome</keyword>
<gene>
    <name evidence="2" type="ORF">B0J11DRAFT_506134</name>
</gene>
<evidence type="ECO:0000313" key="3">
    <source>
        <dbReference type="Proteomes" id="UP000700596"/>
    </source>
</evidence>
<dbReference type="EMBL" id="JAGMWT010000007">
    <property type="protein sequence ID" value="KAH7125282.1"/>
    <property type="molecule type" value="Genomic_DNA"/>
</dbReference>
<protein>
    <submittedName>
        <fullName evidence="2">Uncharacterized protein</fullName>
    </submittedName>
</protein>
<dbReference type="AlphaFoldDB" id="A0A9P9ILX1"/>
<comment type="caution">
    <text evidence="2">The sequence shown here is derived from an EMBL/GenBank/DDBJ whole genome shotgun (WGS) entry which is preliminary data.</text>
</comment>